<keyword evidence="1" id="KW-0479">Metal-binding</keyword>
<evidence type="ECO:0000256" key="1">
    <source>
        <dbReference type="RuleBase" id="RU367073"/>
    </source>
</evidence>
<proteinExistence type="inferred from homology"/>
<dbReference type="GO" id="GO:0008270">
    <property type="term" value="F:zinc ion binding"/>
    <property type="evidence" value="ECO:0007669"/>
    <property type="project" value="UniProtKB-KW"/>
</dbReference>
<dbReference type="Proteomes" id="UP000258309">
    <property type="component" value="Unassembled WGS sequence"/>
</dbReference>
<dbReference type="GO" id="GO:0071788">
    <property type="term" value="P:endoplasmic reticulum tubular network maintenance"/>
    <property type="evidence" value="ECO:0007669"/>
    <property type="project" value="UniProtKB-UniRule"/>
</dbReference>
<reference evidence="4 5" key="1">
    <citation type="submission" date="2018-05" db="EMBL/GenBank/DDBJ databases">
        <title>Draft genome sequence of Scytalidium lignicola DSM 105466, a ubiquitous saprotrophic fungus.</title>
        <authorList>
            <person name="Buettner E."/>
            <person name="Gebauer A.M."/>
            <person name="Hofrichter M."/>
            <person name="Liers C."/>
            <person name="Kellner H."/>
        </authorList>
    </citation>
    <scope>NUCLEOTIDE SEQUENCE [LARGE SCALE GENOMIC DNA]</scope>
    <source>
        <strain evidence="4 5">DSM 105466</strain>
    </source>
</reference>
<dbReference type="EMBL" id="NCSJ02000158">
    <property type="protein sequence ID" value="RFU28582.1"/>
    <property type="molecule type" value="Genomic_DNA"/>
</dbReference>
<feature type="compositionally biased region" description="Low complexity" evidence="2">
    <location>
        <begin position="158"/>
        <end position="179"/>
    </location>
</feature>
<keyword evidence="1" id="KW-0863">Zinc-finger</keyword>
<feature type="non-terminal residue" evidence="4">
    <location>
        <position position="1"/>
    </location>
</feature>
<comment type="domain">
    <text evidence="1">The C4-type zinc finger motif is necessary both for its ER three-way tubular junction localization and formation.</text>
</comment>
<accession>A0A3E2H5W4</accession>
<comment type="function">
    <text evidence="1">Plays a role in determining ER morphology.</text>
</comment>
<feature type="region of interest" description="Disordered" evidence="2">
    <location>
        <begin position="139"/>
        <end position="212"/>
    </location>
</feature>
<dbReference type="STRING" id="5539.A0A3E2H5W4"/>
<evidence type="ECO:0000256" key="2">
    <source>
        <dbReference type="SAM" id="MobiDB-lite"/>
    </source>
</evidence>
<dbReference type="PANTHER" id="PTHR22166:SF12">
    <property type="entry name" value="ENDOPLASMIC RETICULUM JUNCTION FORMATION PROTEIN LUNAPARK"/>
    <property type="match status" value="1"/>
</dbReference>
<dbReference type="InterPro" id="IPR019273">
    <property type="entry name" value="Lunapark_Znf"/>
</dbReference>
<name>A0A3E2H5W4_SCYLI</name>
<dbReference type="Pfam" id="PF10058">
    <property type="entry name" value="Zn_ribbon_10"/>
    <property type="match status" value="1"/>
</dbReference>
<feature type="transmembrane region" description="Helical" evidence="1">
    <location>
        <begin position="46"/>
        <end position="68"/>
    </location>
</feature>
<dbReference type="InterPro" id="IPR040115">
    <property type="entry name" value="Lnp"/>
</dbReference>
<comment type="caution">
    <text evidence="4">The sequence shown here is derived from an EMBL/GenBank/DDBJ whole genome shotgun (WGS) entry which is preliminary data.</text>
</comment>
<comment type="subcellular location">
    <subcellularLocation>
        <location evidence="1">Endoplasmic reticulum membrane</location>
        <topology evidence="1">Multi-pass membrane protein</topology>
    </subcellularLocation>
</comment>
<protein>
    <recommendedName>
        <fullName evidence="1">Endoplasmic reticulum junction formation protein lunapark</fullName>
    </recommendedName>
</protein>
<dbReference type="GO" id="GO:0098826">
    <property type="term" value="C:endoplasmic reticulum tubular network membrane"/>
    <property type="evidence" value="ECO:0007669"/>
    <property type="project" value="UniProtKB-UniRule"/>
</dbReference>
<feature type="compositionally biased region" description="Acidic residues" evidence="2">
    <location>
        <begin position="369"/>
        <end position="378"/>
    </location>
</feature>
<sequence length="394" mass="43535">MVSLWPWKGKDNSPESFEKALSSLAAKISASQQHLDYLRQHGRRNVALWTLYTSFAYLFCFIVLFLVVGWQNLTALEYTALAGSPVLIYLIRGAIASYYNFRIDGVTQRLEEQQTERTKTIERLKAATKYNSTRDLLEKYGGVATSPKKRIQHESSKKSNQTPKQQQPQRTRTSPPATANIPRNNLTPNQPSTPRLGPPINLPPISTSTRKAPPNLHLELEQTQFAPNAFPSFPSPQHYAQSPDANTGGNWYDRVLDVLLGEDETLPKSRIVLICQHCRLVNGQAPPGTNNLADLGKWRCFGCGGWNGEEDEGLKAVQEMKEKIGIESSEQADSEAGDKASTDIGDNISNGTGVDAEAADDETHSSSEAENEYVEDSSDSNPQKNRSKGSREGA</sequence>
<keyword evidence="1" id="KW-0472">Membrane</keyword>
<keyword evidence="1" id="KW-0862">Zinc</keyword>
<organism evidence="4 5">
    <name type="scientific">Scytalidium lignicola</name>
    <name type="common">Hyphomycete</name>
    <dbReference type="NCBI Taxonomy" id="5539"/>
    <lineage>
        <taxon>Eukaryota</taxon>
        <taxon>Fungi</taxon>
        <taxon>Dikarya</taxon>
        <taxon>Ascomycota</taxon>
        <taxon>Pezizomycotina</taxon>
        <taxon>Leotiomycetes</taxon>
        <taxon>Leotiomycetes incertae sedis</taxon>
        <taxon>Scytalidium</taxon>
    </lineage>
</organism>
<keyword evidence="1" id="KW-1133">Transmembrane helix</keyword>
<dbReference type="OMA" id="PKWYDRI"/>
<keyword evidence="1" id="KW-0812">Transmembrane</keyword>
<dbReference type="PANTHER" id="PTHR22166">
    <property type="entry name" value="ENDOPLASMIC RETICULUM JUNCTION FORMATION PROTEIN LUNAPARK"/>
    <property type="match status" value="1"/>
</dbReference>
<dbReference type="GO" id="GO:1903373">
    <property type="term" value="P:positive regulation of endoplasmic reticulum tubular network organization"/>
    <property type="evidence" value="ECO:0007669"/>
    <property type="project" value="UniProtKB-UniRule"/>
</dbReference>
<evidence type="ECO:0000259" key="3">
    <source>
        <dbReference type="Pfam" id="PF10058"/>
    </source>
</evidence>
<feature type="non-terminal residue" evidence="4">
    <location>
        <position position="394"/>
    </location>
</feature>
<evidence type="ECO:0000313" key="5">
    <source>
        <dbReference type="Proteomes" id="UP000258309"/>
    </source>
</evidence>
<evidence type="ECO:0000313" key="4">
    <source>
        <dbReference type="EMBL" id="RFU28582.1"/>
    </source>
</evidence>
<dbReference type="AlphaFoldDB" id="A0A3E2H5W4"/>
<keyword evidence="5" id="KW-1185">Reference proteome</keyword>
<feature type="transmembrane region" description="Helical" evidence="1">
    <location>
        <begin position="80"/>
        <end position="101"/>
    </location>
</feature>
<dbReference type="OrthoDB" id="1725934at2759"/>
<comment type="similarity">
    <text evidence="1">Belongs to the lunapark family.</text>
</comment>
<keyword evidence="1" id="KW-0256">Endoplasmic reticulum</keyword>
<gene>
    <name evidence="4" type="ORF">B7463_g7755</name>
</gene>
<feature type="domain" description="Lunapark zinc ribbon" evidence="3">
    <location>
        <begin position="251"/>
        <end position="307"/>
    </location>
</feature>
<feature type="compositionally biased region" description="Polar residues" evidence="2">
    <location>
        <begin position="181"/>
        <end position="193"/>
    </location>
</feature>
<feature type="region of interest" description="Disordered" evidence="2">
    <location>
        <begin position="326"/>
        <end position="394"/>
    </location>
</feature>